<dbReference type="OrthoDB" id="530923at2759"/>
<dbReference type="InterPro" id="IPR016064">
    <property type="entry name" value="NAD/diacylglycerol_kinase_sf"/>
</dbReference>
<feature type="chain" id="PRO_5035322150" evidence="1">
    <location>
        <begin position="25"/>
        <end position="83"/>
    </location>
</feature>
<accession>A0A8J4QWR0</accession>
<sequence length="83" mass="9395">MKLVVLLNMKIFLLLLHLTQLARRGGSPLNFKFVEHHKTTAFMFTSYGTESIWNMDGEPFQAHQLSAQVFRGLVSLFASGPEV</sequence>
<dbReference type="Gene3D" id="2.60.200.40">
    <property type="match status" value="1"/>
</dbReference>
<feature type="signal peptide" evidence="1">
    <location>
        <begin position="1"/>
        <end position="24"/>
    </location>
</feature>
<dbReference type="AlphaFoldDB" id="A0A8J4QWR0"/>
<keyword evidence="1" id="KW-0732">Signal</keyword>
<proteinExistence type="predicted"/>
<organism evidence="2 3">
    <name type="scientific">Castanea mollissima</name>
    <name type="common">Chinese chestnut</name>
    <dbReference type="NCBI Taxonomy" id="60419"/>
    <lineage>
        <taxon>Eukaryota</taxon>
        <taxon>Viridiplantae</taxon>
        <taxon>Streptophyta</taxon>
        <taxon>Embryophyta</taxon>
        <taxon>Tracheophyta</taxon>
        <taxon>Spermatophyta</taxon>
        <taxon>Magnoliopsida</taxon>
        <taxon>eudicotyledons</taxon>
        <taxon>Gunneridae</taxon>
        <taxon>Pentapetalae</taxon>
        <taxon>rosids</taxon>
        <taxon>fabids</taxon>
        <taxon>Fagales</taxon>
        <taxon>Fagaceae</taxon>
        <taxon>Castanea</taxon>
    </lineage>
</organism>
<name>A0A8J4QWR0_9ROSI</name>
<protein>
    <submittedName>
        <fullName evidence="2">Uncharacterized protein</fullName>
    </submittedName>
</protein>
<dbReference type="Proteomes" id="UP000737018">
    <property type="component" value="Unassembled WGS sequence"/>
</dbReference>
<comment type="caution">
    <text evidence="2">The sequence shown here is derived from an EMBL/GenBank/DDBJ whole genome shotgun (WGS) entry which is preliminary data.</text>
</comment>
<evidence type="ECO:0000313" key="3">
    <source>
        <dbReference type="Proteomes" id="UP000737018"/>
    </source>
</evidence>
<evidence type="ECO:0000313" key="2">
    <source>
        <dbReference type="EMBL" id="KAF3954474.1"/>
    </source>
</evidence>
<gene>
    <name evidence="2" type="ORF">CMV_020185</name>
</gene>
<evidence type="ECO:0000256" key="1">
    <source>
        <dbReference type="SAM" id="SignalP"/>
    </source>
</evidence>
<dbReference type="SUPFAM" id="SSF111331">
    <property type="entry name" value="NAD kinase/diacylglycerol kinase-like"/>
    <property type="match status" value="1"/>
</dbReference>
<dbReference type="EMBL" id="JRKL02003693">
    <property type="protein sequence ID" value="KAF3954474.1"/>
    <property type="molecule type" value="Genomic_DNA"/>
</dbReference>
<reference evidence="2" key="1">
    <citation type="submission" date="2020-03" db="EMBL/GenBank/DDBJ databases">
        <title>Castanea mollissima Vanexum genome sequencing.</title>
        <authorList>
            <person name="Staton M."/>
        </authorList>
    </citation>
    <scope>NUCLEOTIDE SEQUENCE</scope>
    <source>
        <tissue evidence="2">Leaf</tissue>
    </source>
</reference>
<keyword evidence="3" id="KW-1185">Reference proteome</keyword>